<name>A0AAD6Y8C5_9AGAR</name>
<sequence>MHRCLQIHEMIDVIVSHLSRSALAVMARTCNMFHDPALDLLWREQHGLDNVLRCMPSGLFVVEDDALERQLQRPIMSTDWDRALRYTHRVKEFHSPWFDHAPVSDILPVLSMCLPDHSLFPNLRRLQWSHADNSHFHHIDLFLNPRLAHIIILCKTPLPQLSILSTLPRKCPSLKSVSLHLPPRDLHTVVSFQSNLSVFVRRLHHLEFLHMPLPDAAALQHVAGIPTLHSLELRVLLIAFLVSPLETSFIKLRNLVLHDVDVEAASKFLQICVSAPLVSVAINNTARATLGALDHFIATLTQCSGSYSTLTSLSLDLSLHEDSSMRAHSLSTLFCFKKLTHVDIQSETGFDLDNVLIFDLARAWTHLKSLQLRESVPHIPRGLTIECLRSLSGNCPDLRFLHLSFDASTTQAPQHGQNQVSQTTLEYLDVAHSHIAMPTCVARFISAIFPNLRRISTAREYHDLIYHTEDEEDLDENAEEILFHQRWKEVQSRLDDIREERGVVCNRSHDAGHEEDVIN</sequence>
<dbReference type="AlphaFoldDB" id="A0AAD6Y8C5"/>
<dbReference type="InterPro" id="IPR032675">
    <property type="entry name" value="LRR_dom_sf"/>
</dbReference>
<dbReference type="Gene3D" id="3.80.10.10">
    <property type="entry name" value="Ribonuclease Inhibitor"/>
    <property type="match status" value="1"/>
</dbReference>
<gene>
    <name evidence="1" type="ORF">GGX14DRAFT_373237</name>
</gene>
<proteinExistence type="predicted"/>
<reference evidence="1" key="1">
    <citation type="submission" date="2023-03" db="EMBL/GenBank/DDBJ databases">
        <title>Massive genome expansion in bonnet fungi (Mycena s.s.) driven by repeated elements and novel gene families across ecological guilds.</title>
        <authorList>
            <consortium name="Lawrence Berkeley National Laboratory"/>
            <person name="Harder C.B."/>
            <person name="Miyauchi S."/>
            <person name="Viragh M."/>
            <person name="Kuo A."/>
            <person name="Thoen E."/>
            <person name="Andreopoulos B."/>
            <person name="Lu D."/>
            <person name="Skrede I."/>
            <person name="Drula E."/>
            <person name="Henrissat B."/>
            <person name="Morin E."/>
            <person name="Kohler A."/>
            <person name="Barry K."/>
            <person name="LaButti K."/>
            <person name="Morin E."/>
            <person name="Salamov A."/>
            <person name="Lipzen A."/>
            <person name="Mereny Z."/>
            <person name="Hegedus B."/>
            <person name="Baldrian P."/>
            <person name="Stursova M."/>
            <person name="Weitz H."/>
            <person name="Taylor A."/>
            <person name="Grigoriev I.V."/>
            <person name="Nagy L.G."/>
            <person name="Martin F."/>
            <person name="Kauserud H."/>
        </authorList>
    </citation>
    <scope>NUCLEOTIDE SEQUENCE</scope>
    <source>
        <strain evidence="1">9144</strain>
    </source>
</reference>
<evidence type="ECO:0008006" key="3">
    <source>
        <dbReference type="Google" id="ProtNLM"/>
    </source>
</evidence>
<dbReference type="Proteomes" id="UP001219525">
    <property type="component" value="Unassembled WGS sequence"/>
</dbReference>
<dbReference type="SUPFAM" id="SSF52047">
    <property type="entry name" value="RNI-like"/>
    <property type="match status" value="1"/>
</dbReference>
<comment type="caution">
    <text evidence="1">The sequence shown here is derived from an EMBL/GenBank/DDBJ whole genome shotgun (WGS) entry which is preliminary data.</text>
</comment>
<dbReference type="EMBL" id="JARJCW010000069">
    <property type="protein sequence ID" value="KAJ7199164.1"/>
    <property type="molecule type" value="Genomic_DNA"/>
</dbReference>
<protein>
    <recommendedName>
        <fullName evidence="3">F-box domain-containing protein</fullName>
    </recommendedName>
</protein>
<evidence type="ECO:0000313" key="2">
    <source>
        <dbReference type="Proteomes" id="UP001219525"/>
    </source>
</evidence>
<organism evidence="1 2">
    <name type="scientific">Mycena pura</name>
    <dbReference type="NCBI Taxonomy" id="153505"/>
    <lineage>
        <taxon>Eukaryota</taxon>
        <taxon>Fungi</taxon>
        <taxon>Dikarya</taxon>
        <taxon>Basidiomycota</taxon>
        <taxon>Agaricomycotina</taxon>
        <taxon>Agaricomycetes</taxon>
        <taxon>Agaricomycetidae</taxon>
        <taxon>Agaricales</taxon>
        <taxon>Marasmiineae</taxon>
        <taxon>Mycenaceae</taxon>
        <taxon>Mycena</taxon>
    </lineage>
</organism>
<evidence type="ECO:0000313" key="1">
    <source>
        <dbReference type="EMBL" id="KAJ7199164.1"/>
    </source>
</evidence>
<accession>A0AAD6Y8C5</accession>
<keyword evidence="2" id="KW-1185">Reference proteome</keyword>